<gene>
    <name evidence="1" type="ORF">PGH26_13705</name>
</gene>
<proteinExistence type="predicted"/>
<accession>A0ABZ0KTZ8</accession>
<organism evidence="1 2">
    <name type="scientific">Sporosarcina jeotgali</name>
    <dbReference type="NCBI Taxonomy" id="3020056"/>
    <lineage>
        <taxon>Bacteria</taxon>
        <taxon>Bacillati</taxon>
        <taxon>Bacillota</taxon>
        <taxon>Bacilli</taxon>
        <taxon>Bacillales</taxon>
        <taxon>Caryophanaceae</taxon>
        <taxon>Sporosarcina</taxon>
    </lineage>
</organism>
<dbReference type="EMBL" id="CP116341">
    <property type="protein sequence ID" value="WOV83920.1"/>
    <property type="molecule type" value="Genomic_DNA"/>
</dbReference>
<name>A0ABZ0KTZ8_9BACL</name>
<dbReference type="RefSeq" id="WP_323691608.1">
    <property type="nucleotide sequence ID" value="NZ_CP116341.1"/>
</dbReference>
<dbReference type="Proteomes" id="UP001303532">
    <property type="component" value="Chromosome"/>
</dbReference>
<evidence type="ECO:0008006" key="3">
    <source>
        <dbReference type="Google" id="ProtNLM"/>
    </source>
</evidence>
<sequence length="102" mass="11952">MIDIQIDQALVEQMAREAIEEKLKSMDESIYFLNTKQVLKYVNMSWNSFQENILHDPAFKAGIRLGSKWLFNKAELDLYLDKFFTEAQANGGDIYKRKKEVV</sequence>
<keyword evidence="2" id="KW-1185">Reference proteome</keyword>
<protein>
    <recommendedName>
        <fullName evidence="3">Helix-turn-helix domain-containing protein</fullName>
    </recommendedName>
</protein>
<evidence type="ECO:0000313" key="1">
    <source>
        <dbReference type="EMBL" id="WOV83920.1"/>
    </source>
</evidence>
<reference evidence="1 2" key="1">
    <citation type="submission" date="2023-01" db="EMBL/GenBank/DDBJ databases">
        <title>Sporosarcina sp. nov., isolated from Korean tranditional fermented seafood 'Jeotgal'.</title>
        <authorList>
            <person name="Yang A.-I."/>
        </authorList>
    </citation>
    <scope>NUCLEOTIDE SEQUENCE [LARGE SCALE GENOMIC DNA]</scope>
    <source>
        <strain evidence="1 2">B2O-1</strain>
    </source>
</reference>
<evidence type="ECO:0000313" key="2">
    <source>
        <dbReference type="Proteomes" id="UP001303532"/>
    </source>
</evidence>